<evidence type="ECO:0000313" key="4">
    <source>
        <dbReference type="Proteomes" id="UP000069620"/>
    </source>
</evidence>
<reference evidence="4" key="1">
    <citation type="journal article" date="2016" name="Genome Announc.">
        <title>Draft Genome Sequences of Five Rapidly Growing Mycobacterium Species, M. thermoresistibile, M. fortuitum subsp. acetamidolyticum, M. canariasense, M. brisbanense, and M. novocastrense.</title>
        <authorList>
            <person name="Katahira K."/>
            <person name="Ogura Y."/>
            <person name="Gotoh Y."/>
            <person name="Hayashi T."/>
        </authorList>
    </citation>
    <scope>NUCLEOTIDE SEQUENCE [LARGE SCALE GENOMIC DNA]</scope>
    <source>
        <strain evidence="4">JCM15654</strain>
    </source>
</reference>
<dbReference type="Gene3D" id="2.60.120.10">
    <property type="entry name" value="Jelly Rolls"/>
    <property type="match status" value="1"/>
</dbReference>
<dbReference type="SMART" id="SM00530">
    <property type="entry name" value="HTH_XRE"/>
    <property type="match status" value="1"/>
</dbReference>
<dbReference type="Gene3D" id="1.10.260.40">
    <property type="entry name" value="lambda repressor-like DNA-binding domains"/>
    <property type="match status" value="1"/>
</dbReference>
<protein>
    <submittedName>
        <fullName evidence="3">Helix-turn-helix domain protein</fullName>
    </submittedName>
</protein>
<dbReference type="InterPro" id="IPR013096">
    <property type="entry name" value="Cupin_2"/>
</dbReference>
<dbReference type="InterPro" id="IPR014710">
    <property type="entry name" value="RmlC-like_jellyroll"/>
</dbReference>
<dbReference type="PROSITE" id="PS50943">
    <property type="entry name" value="HTH_CROC1"/>
    <property type="match status" value="1"/>
</dbReference>
<dbReference type="InterPro" id="IPR011051">
    <property type="entry name" value="RmlC_Cupin_sf"/>
</dbReference>
<dbReference type="PANTHER" id="PTHR46797:SF1">
    <property type="entry name" value="METHYLPHOSPHONATE SYNTHASE"/>
    <property type="match status" value="1"/>
</dbReference>
<organism evidence="3 4">
    <name type="scientific">Mycolicibacterium brisbanense</name>
    <dbReference type="NCBI Taxonomy" id="146020"/>
    <lineage>
        <taxon>Bacteria</taxon>
        <taxon>Bacillati</taxon>
        <taxon>Actinomycetota</taxon>
        <taxon>Actinomycetes</taxon>
        <taxon>Mycobacteriales</taxon>
        <taxon>Mycobacteriaceae</taxon>
        <taxon>Mycolicibacterium</taxon>
    </lineage>
</organism>
<dbReference type="EMBL" id="BCSX01000018">
    <property type="protein sequence ID" value="GAS87391.1"/>
    <property type="molecule type" value="Genomic_DNA"/>
</dbReference>
<dbReference type="SUPFAM" id="SSF51182">
    <property type="entry name" value="RmlC-like cupins"/>
    <property type="match status" value="1"/>
</dbReference>
<gene>
    <name evidence="3" type="ORF">RMCB_1487</name>
</gene>
<dbReference type="GO" id="GO:0005829">
    <property type="term" value="C:cytosol"/>
    <property type="evidence" value="ECO:0007669"/>
    <property type="project" value="TreeGrafter"/>
</dbReference>
<feature type="domain" description="HTH cro/C1-type" evidence="2">
    <location>
        <begin position="19"/>
        <end position="73"/>
    </location>
</feature>
<name>A0A100VWM6_9MYCO</name>
<proteinExistence type="predicted"/>
<dbReference type="AlphaFoldDB" id="A0A100VWM6"/>
<evidence type="ECO:0000313" key="3">
    <source>
        <dbReference type="EMBL" id="GAS87391.1"/>
    </source>
</evidence>
<dbReference type="InterPro" id="IPR001387">
    <property type="entry name" value="Cro/C1-type_HTH"/>
</dbReference>
<dbReference type="SUPFAM" id="SSF47413">
    <property type="entry name" value="lambda repressor-like DNA-binding domains"/>
    <property type="match status" value="1"/>
</dbReference>
<comment type="caution">
    <text evidence="3">The sequence shown here is derived from an EMBL/GenBank/DDBJ whole genome shotgun (WGS) entry which is preliminary data.</text>
</comment>
<dbReference type="Pfam" id="PF07883">
    <property type="entry name" value="Cupin_2"/>
    <property type="match status" value="1"/>
</dbReference>
<dbReference type="CDD" id="cd02209">
    <property type="entry name" value="cupin_XRE_C"/>
    <property type="match status" value="1"/>
</dbReference>
<dbReference type="OrthoDB" id="5584941at2"/>
<dbReference type="STRING" id="146020.RMCB_1487"/>
<dbReference type="InterPro" id="IPR010982">
    <property type="entry name" value="Lambda_DNA-bd_dom_sf"/>
</dbReference>
<dbReference type="PANTHER" id="PTHR46797">
    <property type="entry name" value="HTH-TYPE TRANSCRIPTIONAL REGULATOR"/>
    <property type="match status" value="1"/>
</dbReference>
<keyword evidence="4" id="KW-1185">Reference proteome</keyword>
<keyword evidence="1" id="KW-0238">DNA-binding</keyword>
<reference evidence="4" key="2">
    <citation type="submission" date="2016-02" db="EMBL/GenBank/DDBJ databases">
        <title>Draft genome sequence of five rapidly growing Mycobacterium species.</title>
        <authorList>
            <person name="Katahira K."/>
            <person name="Gotou Y."/>
            <person name="Iida K."/>
            <person name="Ogura Y."/>
            <person name="Hayashi T."/>
        </authorList>
    </citation>
    <scope>NUCLEOTIDE SEQUENCE [LARGE SCALE GENOMIC DNA]</scope>
    <source>
        <strain evidence="4">JCM15654</strain>
    </source>
</reference>
<evidence type="ECO:0000259" key="2">
    <source>
        <dbReference type="PROSITE" id="PS50943"/>
    </source>
</evidence>
<dbReference type="GO" id="GO:0003700">
    <property type="term" value="F:DNA-binding transcription factor activity"/>
    <property type="evidence" value="ECO:0007669"/>
    <property type="project" value="TreeGrafter"/>
</dbReference>
<dbReference type="Proteomes" id="UP000069620">
    <property type="component" value="Unassembled WGS sequence"/>
</dbReference>
<dbReference type="GO" id="GO:0003677">
    <property type="term" value="F:DNA binding"/>
    <property type="evidence" value="ECO:0007669"/>
    <property type="project" value="UniProtKB-KW"/>
</dbReference>
<dbReference type="CDD" id="cd00093">
    <property type="entry name" value="HTH_XRE"/>
    <property type="match status" value="1"/>
</dbReference>
<sequence length="205" mass="21189">MVHYVDSVAKLATAIGARVKQERQARGWTLDHLAEVASVSRRMVVSVEQGAVNPSVGTLLRLSDALGVGLPALVESPEPKAVKVVRSGEGAELWSGAAGGRGVLVAGTNPPDVMELWDWSLGPGDRHASEAHAAGTKELVHVLEGAITVEVADEVIALETGDAIAFPGDVDHAYANPHADAARFSLAVFEPGLGPASASSEARHG</sequence>
<accession>A0A100VWM6</accession>
<dbReference type="Pfam" id="PF01381">
    <property type="entry name" value="HTH_3"/>
    <property type="match status" value="1"/>
</dbReference>
<evidence type="ECO:0000256" key="1">
    <source>
        <dbReference type="ARBA" id="ARBA00023125"/>
    </source>
</evidence>
<dbReference type="InterPro" id="IPR050807">
    <property type="entry name" value="TransReg_Diox_bact_type"/>
</dbReference>